<dbReference type="Proteomes" id="UP000191691">
    <property type="component" value="Unassembled WGS sequence"/>
</dbReference>
<dbReference type="AlphaFoldDB" id="A0A1V6V414"/>
<reference evidence="3" key="1">
    <citation type="journal article" date="2017" name="Nat. Microbiol.">
        <title>Global analysis of biosynthetic gene clusters reveals vast potential of secondary metabolite production in Penicillium species.</title>
        <authorList>
            <person name="Nielsen J.C."/>
            <person name="Grijseels S."/>
            <person name="Prigent S."/>
            <person name="Ji B."/>
            <person name="Dainat J."/>
            <person name="Nielsen K.F."/>
            <person name="Frisvad J.C."/>
            <person name="Workman M."/>
            <person name="Nielsen J."/>
        </authorList>
    </citation>
    <scope>NUCLEOTIDE SEQUENCE [LARGE SCALE GENOMIC DNA]</scope>
    <source>
        <strain evidence="3">IBT 13039</strain>
    </source>
</reference>
<gene>
    <name evidence="2" type="ORF">PENNAL_c0635G02982</name>
</gene>
<evidence type="ECO:0000313" key="3">
    <source>
        <dbReference type="Proteomes" id="UP000191691"/>
    </source>
</evidence>
<protein>
    <submittedName>
        <fullName evidence="2">Uncharacterized protein</fullName>
    </submittedName>
</protein>
<feature type="non-terminal residue" evidence="2">
    <location>
        <position position="1"/>
    </location>
</feature>
<evidence type="ECO:0000313" key="2">
    <source>
        <dbReference type="EMBL" id="OQE45407.1"/>
    </source>
</evidence>
<proteinExistence type="predicted"/>
<name>A0A1V6V414_PENNA</name>
<keyword evidence="3" id="KW-1185">Reference proteome</keyword>
<organism evidence="2 3">
    <name type="scientific">Penicillium nalgiovense</name>
    <dbReference type="NCBI Taxonomy" id="60175"/>
    <lineage>
        <taxon>Eukaryota</taxon>
        <taxon>Fungi</taxon>
        <taxon>Dikarya</taxon>
        <taxon>Ascomycota</taxon>
        <taxon>Pezizomycotina</taxon>
        <taxon>Eurotiomycetes</taxon>
        <taxon>Eurotiomycetidae</taxon>
        <taxon>Eurotiales</taxon>
        <taxon>Aspergillaceae</taxon>
        <taxon>Penicillium</taxon>
    </lineage>
</organism>
<feature type="compositionally biased region" description="Acidic residues" evidence="1">
    <location>
        <begin position="69"/>
        <end position="80"/>
    </location>
</feature>
<feature type="region of interest" description="Disordered" evidence="1">
    <location>
        <begin position="65"/>
        <end position="100"/>
    </location>
</feature>
<dbReference type="EMBL" id="MOOB01000635">
    <property type="protein sequence ID" value="OQE45407.1"/>
    <property type="molecule type" value="Genomic_DNA"/>
</dbReference>
<sequence length="221" mass="24360">GSRLSQGIQLQSSDWPNLSSVVPIRAINQVRPPSSFWAMGILQNPGRFSSQLRNALASKPFDVWSIPESDADPQDEDCSYDMEPQSYAGDSYVPMDEDAGDGAEADWAMETQSADDHDPEAVPDGAVDAPVSIGKCVSCLRDLDGRVLSVEHQFEKQNLWNDDMARGMKTMQGGYQEISVLREESAMLKKEVTMLRGQLNSLSKGSPVTVRRPGRPRRDAE</sequence>
<comment type="caution">
    <text evidence="2">The sequence shown here is derived from an EMBL/GenBank/DDBJ whole genome shotgun (WGS) entry which is preliminary data.</text>
</comment>
<feature type="region of interest" description="Disordered" evidence="1">
    <location>
        <begin position="198"/>
        <end position="221"/>
    </location>
</feature>
<accession>A0A1V6V414</accession>
<evidence type="ECO:0000256" key="1">
    <source>
        <dbReference type="SAM" id="MobiDB-lite"/>
    </source>
</evidence>